<keyword evidence="3" id="KW-1185">Reference proteome</keyword>
<organism evidence="2 3">
    <name type="scientific">Acidisarcina polymorpha</name>
    <dbReference type="NCBI Taxonomy" id="2211140"/>
    <lineage>
        <taxon>Bacteria</taxon>
        <taxon>Pseudomonadati</taxon>
        <taxon>Acidobacteriota</taxon>
        <taxon>Terriglobia</taxon>
        <taxon>Terriglobales</taxon>
        <taxon>Acidobacteriaceae</taxon>
        <taxon>Acidisarcina</taxon>
    </lineage>
</organism>
<evidence type="ECO:0000256" key="1">
    <source>
        <dbReference type="SAM" id="MobiDB-lite"/>
    </source>
</evidence>
<feature type="region of interest" description="Disordered" evidence="1">
    <location>
        <begin position="1"/>
        <end position="22"/>
    </location>
</feature>
<gene>
    <name evidence="2" type="ORF">ACPOL_0545</name>
</gene>
<proteinExistence type="predicted"/>
<dbReference type="KEGG" id="abas:ACPOL_0545"/>
<dbReference type="AlphaFoldDB" id="A0A2Z5FSY0"/>
<dbReference type="Proteomes" id="UP000253606">
    <property type="component" value="Chromosome"/>
</dbReference>
<accession>A0A2Z5FSY0</accession>
<evidence type="ECO:0000313" key="3">
    <source>
        <dbReference type="Proteomes" id="UP000253606"/>
    </source>
</evidence>
<dbReference type="EMBL" id="CP030840">
    <property type="protein sequence ID" value="AXC09920.1"/>
    <property type="molecule type" value="Genomic_DNA"/>
</dbReference>
<sequence>MLSPGSYIPPNRHEGHSTPLKRPRHIQLVGEIYEVVERKVGPNNAGA</sequence>
<evidence type="ECO:0000313" key="2">
    <source>
        <dbReference type="EMBL" id="AXC09920.1"/>
    </source>
</evidence>
<protein>
    <submittedName>
        <fullName evidence="2">Uncharacterized protein</fullName>
    </submittedName>
</protein>
<name>A0A2Z5FSY0_9BACT</name>
<reference evidence="2 3" key="1">
    <citation type="journal article" date="2018" name="Front. Microbiol.">
        <title>Hydrolytic Capabilities as a Key to Environmental Success: Chitinolytic and Cellulolytic Acidobacteria From Acidic Sub-arctic Soils and Boreal Peatlands.</title>
        <authorList>
            <person name="Belova S.E."/>
            <person name="Ravin N.V."/>
            <person name="Pankratov T.A."/>
            <person name="Rakitin A.L."/>
            <person name="Ivanova A.A."/>
            <person name="Beletsky A.V."/>
            <person name="Mardanov A.V."/>
            <person name="Sinninghe Damste J.S."/>
            <person name="Dedysh S.N."/>
        </authorList>
    </citation>
    <scope>NUCLEOTIDE SEQUENCE [LARGE SCALE GENOMIC DNA]</scope>
    <source>
        <strain evidence="2 3">SBC82</strain>
    </source>
</reference>